<keyword evidence="2" id="KW-0378">Hydrolase</keyword>
<evidence type="ECO:0000256" key="3">
    <source>
        <dbReference type="ARBA" id="ARBA00022840"/>
    </source>
</evidence>
<dbReference type="InterPro" id="IPR001650">
    <property type="entry name" value="Helicase_C-like"/>
</dbReference>
<evidence type="ECO:0000256" key="1">
    <source>
        <dbReference type="ARBA" id="ARBA00022741"/>
    </source>
</evidence>
<evidence type="ECO:0000313" key="5">
    <source>
        <dbReference type="EMBL" id="KAK5066721.1"/>
    </source>
</evidence>
<dbReference type="SMART" id="SM00490">
    <property type="entry name" value="HELICc"/>
    <property type="match status" value="1"/>
</dbReference>
<dbReference type="Pfam" id="PF00271">
    <property type="entry name" value="Helicase_C"/>
    <property type="match status" value="1"/>
</dbReference>
<dbReference type="InterPro" id="IPR050628">
    <property type="entry name" value="SNF2_RAD54_helicase_TF"/>
</dbReference>
<dbReference type="PANTHER" id="PTHR45626">
    <property type="entry name" value="TRANSCRIPTION TERMINATION FACTOR 2-RELATED"/>
    <property type="match status" value="1"/>
</dbReference>
<accession>A0ABR0JN53</accession>
<reference evidence="5 6" key="1">
    <citation type="submission" date="2023-08" db="EMBL/GenBank/DDBJ databases">
        <title>Black Yeasts Isolated from many extreme environments.</title>
        <authorList>
            <person name="Coleine C."/>
            <person name="Stajich J.E."/>
            <person name="Selbmann L."/>
        </authorList>
    </citation>
    <scope>NUCLEOTIDE SEQUENCE [LARGE SCALE GENOMIC DNA]</scope>
    <source>
        <strain evidence="5 6">CCFEE 6328</strain>
    </source>
</reference>
<feature type="domain" description="Helicase C-terminal" evidence="4">
    <location>
        <begin position="85"/>
        <end position="242"/>
    </location>
</feature>
<dbReference type="EMBL" id="JAVRRF010000003">
    <property type="protein sequence ID" value="KAK5066721.1"/>
    <property type="molecule type" value="Genomic_DNA"/>
</dbReference>
<dbReference type="Proteomes" id="UP001345691">
    <property type="component" value="Unassembled WGS sequence"/>
</dbReference>
<dbReference type="PROSITE" id="PS51194">
    <property type="entry name" value="HELICASE_CTER"/>
    <property type="match status" value="1"/>
</dbReference>
<dbReference type="InterPro" id="IPR027417">
    <property type="entry name" value="P-loop_NTPase"/>
</dbReference>
<gene>
    <name evidence="5" type="ORF">LTR69_002068</name>
</gene>
<name>A0ABR0JN53_9EURO</name>
<dbReference type="Gene3D" id="3.40.50.300">
    <property type="entry name" value="P-loop containing nucleotide triphosphate hydrolases"/>
    <property type="match status" value="1"/>
</dbReference>
<sequence length="304" mass="34278">MNRRTYVSKVNRMLLLLSTWTGFHKIEHRFRAEHTEKLLKRRDLLADIMSWYCEASPGTQQPTDLGGRLAMLCQGAPKIRALLRLVRRVVVKDLKKIVIFASLPAQQVLLLAILKALEIPVAVYHGHLSSQMKRGLKKRFNDEQNPMVLIGSYAITSCGLNLQHQCHWGAFLDPPPSKAMGEQAGARIHRVGQESTGQLVTFSTKGTLNDRQYVNNLLNLLNTRFIDGQFQSGADTQLEIMLTGNRYDLIESQNLFASIRHEFPDPENIMNLNPAQLSAVKQYALDVLSATFSAKDLQPARRSC</sequence>
<dbReference type="SUPFAM" id="SSF52540">
    <property type="entry name" value="P-loop containing nucleoside triphosphate hydrolases"/>
    <property type="match status" value="1"/>
</dbReference>
<evidence type="ECO:0000256" key="2">
    <source>
        <dbReference type="ARBA" id="ARBA00022801"/>
    </source>
</evidence>
<proteinExistence type="predicted"/>
<keyword evidence="3" id="KW-0067">ATP-binding</keyword>
<organism evidence="5 6">
    <name type="scientific">Exophiala sideris</name>
    <dbReference type="NCBI Taxonomy" id="1016849"/>
    <lineage>
        <taxon>Eukaryota</taxon>
        <taxon>Fungi</taxon>
        <taxon>Dikarya</taxon>
        <taxon>Ascomycota</taxon>
        <taxon>Pezizomycotina</taxon>
        <taxon>Eurotiomycetes</taxon>
        <taxon>Chaetothyriomycetidae</taxon>
        <taxon>Chaetothyriales</taxon>
        <taxon>Herpotrichiellaceae</taxon>
        <taxon>Exophiala</taxon>
    </lineage>
</organism>
<comment type="caution">
    <text evidence="5">The sequence shown here is derived from an EMBL/GenBank/DDBJ whole genome shotgun (WGS) entry which is preliminary data.</text>
</comment>
<evidence type="ECO:0000313" key="6">
    <source>
        <dbReference type="Proteomes" id="UP001345691"/>
    </source>
</evidence>
<evidence type="ECO:0000259" key="4">
    <source>
        <dbReference type="PROSITE" id="PS51194"/>
    </source>
</evidence>
<keyword evidence="6" id="KW-1185">Reference proteome</keyword>
<protein>
    <recommendedName>
        <fullName evidence="4">Helicase C-terminal domain-containing protein</fullName>
    </recommendedName>
</protein>
<keyword evidence="1" id="KW-0547">Nucleotide-binding</keyword>